<accession>A0A562QIT7</accession>
<organism evidence="13 14">
    <name type="scientific">Pseudomonas duriflava</name>
    <dbReference type="NCBI Taxonomy" id="459528"/>
    <lineage>
        <taxon>Bacteria</taxon>
        <taxon>Pseudomonadati</taxon>
        <taxon>Pseudomonadota</taxon>
        <taxon>Gammaproteobacteria</taxon>
        <taxon>Pseudomonadales</taxon>
        <taxon>Pseudomonadaceae</taxon>
        <taxon>Pseudomonas</taxon>
    </lineage>
</organism>
<evidence type="ECO:0000256" key="5">
    <source>
        <dbReference type="ARBA" id="ARBA00022553"/>
    </source>
</evidence>
<dbReference type="Gene3D" id="3.30.450.40">
    <property type="match status" value="1"/>
</dbReference>
<proteinExistence type="predicted"/>
<evidence type="ECO:0000256" key="1">
    <source>
        <dbReference type="ARBA" id="ARBA00000085"/>
    </source>
</evidence>
<dbReference type="InterPro" id="IPR036097">
    <property type="entry name" value="HisK_dim/P_sf"/>
</dbReference>
<dbReference type="InterPro" id="IPR003594">
    <property type="entry name" value="HATPase_dom"/>
</dbReference>
<dbReference type="Proteomes" id="UP000316905">
    <property type="component" value="Unassembled WGS sequence"/>
</dbReference>
<dbReference type="Pfam" id="PF02518">
    <property type="entry name" value="HATPase_c"/>
    <property type="match status" value="1"/>
</dbReference>
<keyword evidence="11" id="KW-0472">Membrane</keyword>
<dbReference type="SUPFAM" id="SSF55874">
    <property type="entry name" value="ATPase domain of HSP90 chaperone/DNA topoisomerase II/histidine kinase"/>
    <property type="match status" value="1"/>
</dbReference>
<dbReference type="GO" id="GO:0005524">
    <property type="term" value="F:ATP binding"/>
    <property type="evidence" value="ECO:0007669"/>
    <property type="project" value="UniProtKB-KW"/>
</dbReference>
<evidence type="ECO:0000256" key="4">
    <source>
        <dbReference type="ARBA" id="ARBA00022475"/>
    </source>
</evidence>
<dbReference type="SUPFAM" id="SSF47384">
    <property type="entry name" value="Homodimeric domain of signal transducing histidine kinase"/>
    <property type="match status" value="1"/>
</dbReference>
<dbReference type="SMART" id="SM00388">
    <property type="entry name" value="HisKA"/>
    <property type="match status" value="1"/>
</dbReference>
<evidence type="ECO:0000313" key="14">
    <source>
        <dbReference type="Proteomes" id="UP000316905"/>
    </source>
</evidence>
<dbReference type="SMART" id="SM00387">
    <property type="entry name" value="HATPase_c"/>
    <property type="match status" value="1"/>
</dbReference>
<dbReference type="PANTHER" id="PTHR43711:SF31">
    <property type="entry name" value="HISTIDINE KINASE"/>
    <property type="match status" value="1"/>
</dbReference>
<dbReference type="EC" id="2.7.13.3" evidence="3"/>
<dbReference type="CDD" id="cd00075">
    <property type="entry name" value="HATPase"/>
    <property type="match status" value="1"/>
</dbReference>
<keyword evidence="6" id="KW-0808">Transferase</keyword>
<dbReference type="SMART" id="SM00065">
    <property type="entry name" value="GAF"/>
    <property type="match status" value="1"/>
</dbReference>
<evidence type="ECO:0000256" key="7">
    <source>
        <dbReference type="ARBA" id="ARBA00022741"/>
    </source>
</evidence>
<keyword evidence="7" id="KW-0547">Nucleotide-binding</keyword>
<comment type="catalytic activity">
    <reaction evidence="1">
        <text>ATP + protein L-histidine = ADP + protein N-phospho-L-histidine.</text>
        <dbReference type="EC" id="2.7.13.3"/>
    </reaction>
</comment>
<name>A0A562QIT7_9PSED</name>
<comment type="subcellular location">
    <subcellularLocation>
        <location evidence="2">Cell membrane</location>
    </subcellularLocation>
</comment>
<dbReference type="AlphaFoldDB" id="A0A562QIT7"/>
<evidence type="ECO:0000256" key="8">
    <source>
        <dbReference type="ARBA" id="ARBA00022777"/>
    </source>
</evidence>
<dbReference type="InterPro" id="IPR004358">
    <property type="entry name" value="Sig_transdc_His_kin-like_C"/>
</dbReference>
<dbReference type="GO" id="GO:0000155">
    <property type="term" value="F:phosphorelay sensor kinase activity"/>
    <property type="evidence" value="ECO:0007669"/>
    <property type="project" value="InterPro"/>
</dbReference>
<reference evidence="13 14" key="1">
    <citation type="journal article" date="2015" name="Stand. Genomic Sci.">
        <title>Genomic Encyclopedia of Bacterial and Archaeal Type Strains, Phase III: the genomes of soil and plant-associated and newly described type strains.</title>
        <authorList>
            <person name="Whitman W.B."/>
            <person name="Woyke T."/>
            <person name="Klenk H.P."/>
            <person name="Zhou Y."/>
            <person name="Lilburn T.G."/>
            <person name="Beck B.J."/>
            <person name="De Vos P."/>
            <person name="Vandamme P."/>
            <person name="Eisen J.A."/>
            <person name="Garrity G."/>
            <person name="Hugenholtz P."/>
            <person name="Kyrpides N.C."/>
        </authorList>
    </citation>
    <scope>NUCLEOTIDE SEQUENCE [LARGE SCALE GENOMIC DNA]</scope>
    <source>
        <strain evidence="13 14">CGMCC 1.6858</strain>
    </source>
</reference>
<dbReference type="EMBL" id="VLKY01000003">
    <property type="protein sequence ID" value="TWI56672.1"/>
    <property type="molecule type" value="Genomic_DNA"/>
</dbReference>
<keyword evidence="4" id="KW-1003">Cell membrane</keyword>
<dbReference type="InterPro" id="IPR036890">
    <property type="entry name" value="HATPase_C_sf"/>
</dbReference>
<dbReference type="CDD" id="cd00082">
    <property type="entry name" value="HisKA"/>
    <property type="match status" value="1"/>
</dbReference>
<dbReference type="GO" id="GO:0005886">
    <property type="term" value="C:plasma membrane"/>
    <property type="evidence" value="ECO:0007669"/>
    <property type="project" value="UniProtKB-SubCell"/>
</dbReference>
<dbReference type="Pfam" id="PF00512">
    <property type="entry name" value="HisKA"/>
    <property type="match status" value="1"/>
</dbReference>
<protein>
    <recommendedName>
        <fullName evidence="3">histidine kinase</fullName>
        <ecNumber evidence="3">2.7.13.3</ecNumber>
    </recommendedName>
</protein>
<dbReference type="PRINTS" id="PR00344">
    <property type="entry name" value="BCTRLSENSOR"/>
</dbReference>
<feature type="domain" description="Histidine kinase" evidence="12">
    <location>
        <begin position="199"/>
        <end position="412"/>
    </location>
</feature>
<dbReference type="InterPro" id="IPR003661">
    <property type="entry name" value="HisK_dim/P_dom"/>
</dbReference>
<evidence type="ECO:0000256" key="11">
    <source>
        <dbReference type="ARBA" id="ARBA00023136"/>
    </source>
</evidence>
<comment type="caution">
    <text evidence="13">The sequence shown here is derived from an EMBL/GenBank/DDBJ whole genome shotgun (WGS) entry which is preliminary data.</text>
</comment>
<dbReference type="InterPro" id="IPR003018">
    <property type="entry name" value="GAF"/>
</dbReference>
<dbReference type="Pfam" id="PF01590">
    <property type="entry name" value="GAF"/>
    <property type="match status" value="1"/>
</dbReference>
<keyword evidence="9" id="KW-0067">ATP-binding</keyword>
<evidence type="ECO:0000256" key="9">
    <source>
        <dbReference type="ARBA" id="ARBA00022840"/>
    </source>
</evidence>
<dbReference type="RefSeq" id="WP_145139296.1">
    <property type="nucleotide sequence ID" value="NZ_VLKY01000003.1"/>
</dbReference>
<sequence length="413" mass="45827">MRFNAPHVPVLEPDMISRDAQRLLALRQTRLLDSAPEEGYDRLTRMCARLLGVPIAFISLVDEARVFYKSHYGFPPAQALTREVTGTTLCHYALSHGEPLVINDVSTHPLNSRAAWLETFGVGAYLGVPLELDDGQLLGCFAVIDEQPRLWLTQDIEFLIELARSTISEIKLGLALDAAQQHARWAREATRAREELLAVVAHDLRTPLSVVTMAFGLLDGAALNERQRELVMHARVASAHMGRLIDELLEIAQMEQNQLELRLAALDPQRLVDDALAMLRPLAERGGIQLMASCESGLPAIRGDYERLLRVFSNLISNAVKFSEAGTTVWVSAMEEPRGVRFTVSDNGPGIEARDLEFIFDRFWQVKKRERQGVGLGLAIVKAIVEAHGGRIQVNSTPGEGSDFCFHLPLALE</sequence>
<keyword evidence="10" id="KW-0902">Two-component regulatory system</keyword>
<dbReference type="PROSITE" id="PS50109">
    <property type="entry name" value="HIS_KIN"/>
    <property type="match status" value="1"/>
</dbReference>
<evidence type="ECO:0000256" key="3">
    <source>
        <dbReference type="ARBA" id="ARBA00012438"/>
    </source>
</evidence>
<dbReference type="InterPro" id="IPR050736">
    <property type="entry name" value="Sensor_HK_Regulatory"/>
</dbReference>
<evidence type="ECO:0000259" key="12">
    <source>
        <dbReference type="PROSITE" id="PS50109"/>
    </source>
</evidence>
<keyword evidence="5" id="KW-0597">Phosphoprotein</keyword>
<dbReference type="SUPFAM" id="SSF55781">
    <property type="entry name" value="GAF domain-like"/>
    <property type="match status" value="1"/>
</dbReference>
<evidence type="ECO:0000256" key="10">
    <source>
        <dbReference type="ARBA" id="ARBA00023012"/>
    </source>
</evidence>
<evidence type="ECO:0000313" key="13">
    <source>
        <dbReference type="EMBL" id="TWI56672.1"/>
    </source>
</evidence>
<keyword evidence="14" id="KW-1185">Reference proteome</keyword>
<gene>
    <name evidence="13" type="ORF">IQ22_01124</name>
</gene>
<evidence type="ECO:0000256" key="2">
    <source>
        <dbReference type="ARBA" id="ARBA00004236"/>
    </source>
</evidence>
<dbReference type="InterPro" id="IPR029016">
    <property type="entry name" value="GAF-like_dom_sf"/>
</dbReference>
<dbReference type="Gene3D" id="1.10.287.130">
    <property type="match status" value="1"/>
</dbReference>
<dbReference type="FunFam" id="3.30.565.10:FF:000023">
    <property type="entry name" value="PAS domain-containing sensor histidine kinase"/>
    <property type="match status" value="1"/>
</dbReference>
<dbReference type="PANTHER" id="PTHR43711">
    <property type="entry name" value="TWO-COMPONENT HISTIDINE KINASE"/>
    <property type="match status" value="1"/>
</dbReference>
<evidence type="ECO:0000256" key="6">
    <source>
        <dbReference type="ARBA" id="ARBA00022679"/>
    </source>
</evidence>
<dbReference type="InterPro" id="IPR005467">
    <property type="entry name" value="His_kinase_dom"/>
</dbReference>
<keyword evidence="8" id="KW-0418">Kinase</keyword>
<dbReference type="Gene3D" id="3.30.565.10">
    <property type="entry name" value="Histidine kinase-like ATPase, C-terminal domain"/>
    <property type="match status" value="1"/>
</dbReference>
<dbReference type="OrthoDB" id="8807260at2"/>